<accession>A0ABN6DAD7</accession>
<dbReference type="InterPro" id="IPR007890">
    <property type="entry name" value="CHASE2"/>
</dbReference>
<feature type="transmembrane region" description="Helical" evidence="1">
    <location>
        <begin position="12"/>
        <end position="33"/>
    </location>
</feature>
<dbReference type="EMBL" id="AP024238">
    <property type="protein sequence ID" value="BCO28949.1"/>
    <property type="molecule type" value="Genomic_DNA"/>
</dbReference>
<feature type="transmembrane region" description="Helical" evidence="1">
    <location>
        <begin position="423"/>
        <end position="440"/>
    </location>
</feature>
<feature type="domain" description="Guanylate cyclase" evidence="2">
    <location>
        <begin position="481"/>
        <end position="613"/>
    </location>
</feature>
<dbReference type="CDD" id="cd07302">
    <property type="entry name" value="CHD"/>
    <property type="match status" value="1"/>
</dbReference>
<keyword evidence="1" id="KW-0472">Membrane</keyword>
<feature type="transmembrane region" description="Helical" evidence="1">
    <location>
        <begin position="367"/>
        <end position="385"/>
    </location>
</feature>
<proteinExistence type="predicted"/>
<dbReference type="SMART" id="SM00044">
    <property type="entry name" value="CYCc"/>
    <property type="match status" value="1"/>
</dbReference>
<evidence type="ECO:0000259" key="2">
    <source>
        <dbReference type="PROSITE" id="PS50125"/>
    </source>
</evidence>
<dbReference type="SUPFAM" id="SSF55073">
    <property type="entry name" value="Nucleotide cyclase"/>
    <property type="match status" value="1"/>
</dbReference>
<dbReference type="Pfam" id="PF05226">
    <property type="entry name" value="CHASE2"/>
    <property type="match status" value="1"/>
</dbReference>
<keyword evidence="4" id="KW-1185">Reference proteome</keyword>
<dbReference type="InterPro" id="IPR050697">
    <property type="entry name" value="Adenylyl/Guanylyl_Cyclase_3/4"/>
</dbReference>
<dbReference type="Proteomes" id="UP000824366">
    <property type="component" value="Chromosome"/>
</dbReference>
<feature type="transmembrane region" description="Helical" evidence="1">
    <location>
        <begin position="392"/>
        <end position="411"/>
    </location>
</feature>
<dbReference type="PANTHER" id="PTHR43081">
    <property type="entry name" value="ADENYLATE CYCLASE, TERMINAL-DIFFERENTIATION SPECIFIC-RELATED"/>
    <property type="match status" value="1"/>
</dbReference>
<sequence length="724" mass="78235">MTNRHNARWLRRIGAALLRAVFPTLVMAVALFIQVTDPQFRARLRENAFDQLQSLAPLAYHDELPIRVVAIDDASLAGIGQWPWPRTVLARMVDQLTAMGAKVVAFDVVLSEPDRSSPEQVAVAYPDQPLLQRQLQQLPAHDQLLADSLARSRVVLGFPIEPVSASGSLPPAKAHFLSLGGTAGDWLPPYGGGLAPLPLLAKAAAGSAAISLEPGSDGVLRAVPLVYQVHDTLYPGMALETLRLFGGLDNLTLEVAAASAGQAPGLLGVGMGQHGFLPTATDGRVWLHFRPLAPARYVSAQDLLAGKVDAQRVKGHMVFIGVTAKGLGDTLYSPLGELIPGIEGHVQLTEQLLSGTSLQRPAWENDALLATLLVTWLLLGSMLARVRPVWSVLLWGLLVAGCLAVSVWLFVARQVLLDPIFPALALSALCGGVMVPRYLATEREQRWIRNAFSRYVSPNRVKYLQANPQQLELGAIYRECSFVMTDLEGFTPLMEQYAPDKLSNLINEYLEGMIQIVFKHDGTLDRIVGDAVVVMFSAPVVQADHAQRALACALEMDQFAQACSHQQRAQGVPFGRTRIGVNTGRVLIGNFGGKSMLDYRALGDAINTAARLESINKQLGTRICVSGATVAQCPGFVGRPCGRLVLKGKAEAVATFEPLTPEQAAQPQVHDYLAAYTLMETHEPQALEAFGQLAERYPDDPLAQYHARRLAAGECGSTVVILSK</sequence>
<protein>
    <recommendedName>
        <fullName evidence="2">Guanylate cyclase domain-containing protein</fullName>
    </recommendedName>
</protein>
<name>A0ABN6DAD7_9BURK</name>
<reference evidence="3 4" key="1">
    <citation type="journal article" date="2021" name="Microbiol. Spectr.">
        <title>A Single Bacterium Capable of Oxidation and Reduction of Iron at Circumneutral pH.</title>
        <authorList>
            <person name="Kato S."/>
            <person name="Ohkuma M."/>
        </authorList>
    </citation>
    <scope>NUCLEOTIDE SEQUENCE [LARGE SCALE GENOMIC DNA]</scope>
    <source>
        <strain evidence="3 4">MIZ03</strain>
    </source>
</reference>
<dbReference type="PROSITE" id="PS50125">
    <property type="entry name" value="GUANYLATE_CYCLASE_2"/>
    <property type="match status" value="1"/>
</dbReference>
<dbReference type="InterPro" id="IPR029787">
    <property type="entry name" value="Nucleotide_cyclase"/>
</dbReference>
<dbReference type="SMART" id="SM01080">
    <property type="entry name" value="CHASE2"/>
    <property type="match status" value="1"/>
</dbReference>
<dbReference type="Pfam" id="PF00211">
    <property type="entry name" value="Guanylate_cyc"/>
    <property type="match status" value="1"/>
</dbReference>
<dbReference type="PANTHER" id="PTHR43081:SF20">
    <property type="entry name" value="TWO-COMPONENT RESPONSE REGULATOR"/>
    <property type="match status" value="1"/>
</dbReference>
<keyword evidence="1" id="KW-1133">Transmembrane helix</keyword>
<evidence type="ECO:0000313" key="4">
    <source>
        <dbReference type="Proteomes" id="UP000824366"/>
    </source>
</evidence>
<dbReference type="Gene3D" id="3.30.70.1230">
    <property type="entry name" value="Nucleotide cyclase"/>
    <property type="match status" value="1"/>
</dbReference>
<keyword evidence="1" id="KW-0812">Transmembrane</keyword>
<organism evidence="3 4">
    <name type="scientific">Rhodoferax lithotrophicus</name>
    <dbReference type="NCBI Taxonomy" id="2798804"/>
    <lineage>
        <taxon>Bacteria</taxon>
        <taxon>Pseudomonadati</taxon>
        <taxon>Pseudomonadota</taxon>
        <taxon>Betaproteobacteria</taxon>
        <taxon>Burkholderiales</taxon>
        <taxon>Comamonadaceae</taxon>
        <taxon>Rhodoferax</taxon>
    </lineage>
</organism>
<dbReference type="RefSeq" id="WP_223904851.1">
    <property type="nucleotide sequence ID" value="NZ_AP024238.1"/>
</dbReference>
<evidence type="ECO:0000256" key="1">
    <source>
        <dbReference type="SAM" id="Phobius"/>
    </source>
</evidence>
<dbReference type="InterPro" id="IPR001054">
    <property type="entry name" value="A/G_cyclase"/>
</dbReference>
<gene>
    <name evidence="3" type="ORF">MIZ03_3859</name>
</gene>
<evidence type="ECO:0000313" key="3">
    <source>
        <dbReference type="EMBL" id="BCO28949.1"/>
    </source>
</evidence>